<reference evidence="4 5" key="1">
    <citation type="journal article" date="2018" name="IMA Fungus">
        <title>IMA Genome-F 9: Draft genome sequence of Annulohypoxylon stygium, Aspergillus mulundensis, Berkeleyomyces basicola (syn. Thielaviopsis basicola), Ceratocystis smalleyi, two Cercospora beticola strains, Coleophoma cylindrospora, Fusarium fracticaudum, Phialophora cf. hyalina, and Morchella septimelata.</title>
        <authorList>
            <person name="Wingfield B.D."/>
            <person name="Bills G.F."/>
            <person name="Dong Y."/>
            <person name="Huang W."/>
            <person name="Nel W.J."/>
            <person name="Swalarsk-Parry B.S."/>
            <person name="Vaghefi N."/>
            <person name="Wilken P.M."/>
            <person name="An Z."/>
            <person name="de Beer Z.W."/>
            <person name="De Vos L."/>
            <person name="Chen L."/>
            <person name="Duong T.A."/>
            <person name="Gao Y."/>
            <person name="Hammerbacher A."/>
            <person name="Kikkert J.R."/>
            <person name="Li Y."/>
            <person name="Li H."/>
            <person name="Li K."/>
            <person name="Li Q."/>
            <person name="Liu X."/>
            <person name="Ma X."/>
            <person name="Naidoo K."/>
            <person name="Pethybridge S.J."/>
            <person name="Sun J."/>
            <person name="Steenkamp E.T."/>
            <person name="van der Nest M.A."/>
            <person name="van Wyk S."/>
            <person name="Wingfield M.J."/>
            <person name="Xiong C."/>
            <person name="Yue Q."/>
            <person name="Zhang X."/>
        </authorList>
    </citation>
    <scope>NUCLEOTIDE SEQUENCE [LARGE SCALE GENOMIC DNA]</scope>
    <source>
        <strain evidence="4 5">BP 5553</strain>
    </source>
</reference>
<dbReference type="GeneID" id="43600258"/>
<keyword evidence="1" id="KW-0479">Metal-binding</keyword>
<dbReference type="PROSITE" id="PS00028">
    <property type="entry name" value="ZINC_FINGER_C2H2_1"/>
    <property type="match status" value="1"/>
</dbReference>
<feature type="domain" description="C2H2-type" evidence="3">
    <location>
        <begin position="302"/>
        <end position="329"/>
    </location>
</feature>
<dbReference type="AlphaFoldDB" id="A0A370TJF2"/>
<comment type="caution">
    <text evidence="4">The sequence shown here is derived from an EMBL/GenBank/DDBJ whole genome shotgun (WGS) entry which is preliminary data.</text>
</comment>
<feature type="compositionally biased region" description="Low complexity" evidence="2">
    <location>
        <begin position="27"/>
        <end position="45"/>
    </location>
</feature>
<dbReference type="STRING" id="2656787.A0A370TJF2"/>
<organism evidence="4 5">
    <name type="scientific">Venustampulla echinocandica</name>
    <dbReference type="NCBI Taxonomy" id="2656787"/>
    <lineage>
        <taxon>Eukaryota</taxon>
        <taxon>Fungi</taxon>
        <taxon>Dikarya</taxon>
        <taxon>Ascomycota</taxon>
        <taxon>Pezizomycotina</taxon>
        <taxon>Leotiomycetes</taxon>
        <taxon>Helotiales</taxon>
        <taxon>Pleuroascaceae</taxon>
        <taxon>Venustampulla</taxon>
    </lineage>
</organism>
<dbReference type="Proteomes" id="UP000254866">
    <property type="component" value="Unassembled WGS sequence"/>
</dbReference>
<dbReference type="EMBL" id="NPIC01000006">
    <property type="protein sequence ID" value="RDL35478.1"/>
    <property type="molecule type" value="Genomic_DNA"/>
</dbReference>
<evidence type="ECO:0000313" key="4">
    <source>
        <dbReference type="EMBL" id="RDL35478.1"/>
    </source>
</evidence>
<gene>
    <name evidence="4" type="ORF">BP5553_07409</name>
</gene>
<dbReference type="Gene3D" id="3.30.160.60">
    <property type="entry name" value="Classic Zinc Finger"/>
    <property type="match status" value="1"/>
</dbReference>
<sequence>MFTDPNSSYHCSTPPSDDSPFECYSFSSSFSPSASDSSAASWDPATLTPTSTPRASPDSDSLEDGYRSSCASFCTPGTFENGAYFGPDSIMTEELLSGFQYPVIPTQAAMGYTEFSTATNDGLPQTPSLALLCTPHSSVSADFVVPSQTTFTDTFDVGTPHRPANLKVEFEYDSPNSEYSINSSPLGSMPYHMPLSYNGCRSASSTPSRSSVRQPKFEPLSSSAALHLVQGIQTLPSSGSTAARSTRRRVKREVQDCILPGTIRVQKEATQECRWEGCKGKKFQRKEHLRRHERSVHLGFTIECVLCHHLFNRTDNLKQHYKLHAQVKRKGTRTGYYADAQRLVDEMERKSRKTGEQC</sequence>
<evidence type="ECO:0000313" key="5">
    <source>
        <dbReference type="Proteomes" id="UP000254866"/>
    </source>
</evidence>
<dbReference type="SMART" id="SM00355">
    <property type="entry name" value="ZnF_C2H2"/>
    <property type="match status" value="2"/>
</dbReference>
<keyword evidence="5" id="KW-1185">Reference proteome</keyword>
<keyword evidence="1" id="KW-0862">Zinc</keyword>
<dbReference type="PROSITE" id="PS50157">
    <property type="entry name" value="ZINC_FINGER_C2H2_2"/>
    <property type="match status" value="1"/>
</dbReference>
<evidence type="ECO:0000256" key="1">
    <source>
        <dbReference type="PROSITE-ProRule" id="PRU00042"/>
    </source>
</evidence>
<evidence type="ECO:0000256" key="2">
    <source>
        <dbReference type="SAM" id="MobiDB-lite"/>
    </source>
</evidence>
<dbReference type="OrthoDB" id="654211at2759"/>
<feature type="region of interest" description="Disordered" evidence="2">
    <location>
        <begin position="27"/>
        <end position="63"/>
    </location>
</feature>
<dbReference type="GO" id="GO:0008270">
    <property type="term" value="F:zinc ion binding"/>
    <property type="evidence" value="ECO:0007669"/>
    <property type="project" value="UniProtKB-KW"/>
</dbReference>
<accession>A0A370TJF2</accession>
<keyword evidence="1" id="KW-0863">Zinc-finger</keyword>
<protein>
    <recommendedName>
        <fullName evidence="3">C2H2-type domain-containing protein</fullName>
    </recommendedName>
</protein>
<dbReference type="RefSeq" id="XP_031868301.1">
    <property type="nucleotide sequence ID" value="XM_032016032.1"/>
</dbReference>
<proteinExistence type="predicted"/>
<name>A0A370TJF2_9HELO</name>
<evidence type="ECO:0000259" key="3">
    <source>
        <dbReference type="PROSITE" id="PS50157"/>
    </source>
</evidence>
<dbReference type="InterPro" id="IPR013087">
    <property type="entry name" value="Znf_C2H2_type"/>
</dbReference>